<dbReference type="InterPro" id="IPR002213">
    <property type="entry name" value="UDP_glucos_trans"/>
</dbReference>
<dbReference type="EMBL" id="VWPH01000010">
    <property type="protein sequence ID" value="KAA5830636.1"/>
    <property type="molecule type" value="Genomic_DNA"/>
</dbReference>
<keyword evidence="4" id="KW-1185">Reference proteome</keyword>
<dbReference type="InterPro" id="IPR010610">
    <property type="entry name" value="EryCIII-like_C"/>
</dbReference>
<evidence type="ECO:0000259" key="2">
    <source>
        <dbReference type="Pfam" id="PF06722"/>
    </source>
</evidence>
<dbReference type="PANTHER" id="PTHR48050">
    <property type="entry name" value="STEROL 3-BETA-GLUCOSYLTRANSFERASE"/>
    <property type="match status" value="1"/>
</dbReference>
<dbReference type="RefSeq" id="WP_150068735.1">
    <property type="nucleotide sequence ID" value="NZ_JBEPDJ010000009.1"/>
</dbReference>
<dbReference type="Gene3D" id="3.40.50.2000">
    <property type="entry name" value="Glycogen Phosphorylase B"/>
    <property type="match status" value="2"/>
</dbReference>
<dbReference type="GO" id="GO:0016758">
    <property type="term" value="F:hexosyltransferase activity"/>
    <property type="evidence" value="ECO:0007669"/>
    <property type="project" value="UniProtKB-ARBA"/>
</dbReference>
<evidence type="ECO:0000313" key="3">
    <source>
        <dbReference type="EMBL" id="KAA5830636.1"/>
    </source>
</evidence>
<sequence length="391" mass="43231">MARYLLVPLPLHGHVHPMVALAAELVEHGEEVVVAINPSFAGPFRDVGCEVAEFDIMERGPVPENPTVAHKLGGFGRIWDIVRERFRVTGELRAAWPRLRPDVVVTDIMSIWGIKAAEAAGVPFVSFYVTYALSERILLEDVNRKFGPRVMELARRSGIARIQPGLRRRVTRNAALALVNVLPELQPMRWSFDGRFRFVGPLRRDSGEFQEFHEVDLPWERIRSGRTLYVSTGTLFTRGAEFFRKVAWAFGGSEWFVVMATSHTDPAELGELPENVVARRYVPQSAVLEHCSAFITHGGMNSALEGLALRIPMVLVPRAYDQRGIARRVAELGAGVIVEAGSPGRAFREAVDRVAAADEVAAALEQLSGRVAQANGLATAVEELRKLAADR</sequence>
<comment type="caution">
    <text evidence="3">The sequence shown here is derived from an EMBL/GenBank/DDBJ whole genome shotgun (WGS) entry which is preliminary data.</text>
</comment>
<dbReference type="FunFam" id="3.40.50.2000:FF:000072">
    <property type="entry name" value="Glycosyl transferase"/>
    <property type="match status" value="1"/>
</dbReference>
<name>A0A5M7BKM7_SACHI</name>
<dbReference type="GO" id="GO:0017000">
    <property type="term" value="P:antibiotic biosynthetic process"/>
    <property type="evidence" value="ECO:0007669"/>
    <property type="project" value="UniProtKB-KW"/>
</dbReference>
<gene>
    <name evidence="3" type="ORF">F1721_22550</name>
</gene>
<keyword evidence="1" id="KW-0045">Antibiotic biosynthesis</keyword>
<dbReference type="InterPro" id="IPR050426">
    <property type="entry name" value="Glycosyltransferase_28"/>
</dbReference>
<dbReference type="SUPFAM" id="SSF53756">
    <property type="entry name" value="UDP-Glycosyltransferase/glycogen phosphorylase"/>
    <property type="match status" value="1"/>
</dbReference>
<accession>A0A5M7BKM7</accession>
<dbReference type="GO" id="GO:0008194">
    <property type="term" value="F:UDP-glycosyltransferase activity"/>
    <property type="evidence" value="ECO:0007669"/>
    <property type="project" value="InterPro"/>
</dbReference>
<evidence type="ECO:0000256" key="1">
    <source>
        <dbReference type="ARBA" id="ARBA00023194"/>
    </source>
</evidence>
<organism evidence="3 4">
    <name type="scientific">Saccharopolyspora hirsuta</name>
    <dbReference type="NCBI Taxonomy" id="1837"/>
    <lineage>
        <taxon>Bacteria</taxon>
        <taxon>Bacillati</taxon>
        <taxon>Actinomycetota</taxon>
        <taxon>Actinomycetes</taxon>
        <taxon>Pseudonocardiales</taxon>
        <taxon>Pseudonocardiaceae</taxon>
        <taxon>Saccharopolyspora</taxon>
    </lineage>
</organism>
<dbReference type="Pfam" id="PF06722">
    <property type="entry name" value="EryCIII-like_C"/>
    <property type="match status" value="1"/>
</dbReference>
<feature type="domain" description="Erythromycin biosynthesis protein CIII-like C-terminal" evidence="2">
    <location>
        <begin position="257"/>
        <end position="359"/>
    </location>
</feature>
<protein>
    <recommendedName>
        <fullName evidence="2">Erythromycin biosynthesis protein CIII-like C-terminal domain-containing protein</fullName>
    </recommendedName>
</protein>
<dbReference type="PANTHER" id="PTHR48050:SF13">
    <property type="entry name" value="STEROL 3-BETA-GLUCOSYLTRANSFERASE UGT80A2"/>
    <property type="match status" value="1"/>
</dbReference>
<reference evidence="3 4" key="1">
    <citation type="submission" date="2019-09" db="EMBL/GenBank/DDBJ databases">
        <title>Draft genome sequence of the thermophilic Saccharopolyspora hirsuta VKM Ac-666T.</title>
        <authorList>
            <person name="Lobastova T.G."/>
            <person name="Fokina V."/>
            <person name="Bragin E.Y."/>
            <person name="Shtratnikova V.Y."/>
            <person name="Starodumova I.P."/>
            <person name="Tarlachkov S.V."/>
            <person name="Donova M.V."/>
        </authorList>
    </citation>
    <scope>NUCLEOTIDE SEQUENCE [LARGE SCALE GENOMIC DNA]</scope>
    <source>
        <strain evidence="3 4">VKM Ac-666</strain>
    </source>
</reference>
<dbReference type="AlphaFoldDB" id="A0A5M7BKM7"/>
<proteinExistence type="predicted"/>
<evidence type="ECO:0000313" key="4">
    <source>
        <dbReference type="Proteomes" id="UP000323946"/>
    </source>
</evidence>
<dbReference type="SMR" id="A0A5M7BKM7"/>
<dbReference type="CDD" id="cd03784">
    <property type="entry name" value="GT1_Gtf-like"/>
    <property type="match status" value="1"/>
</dbReference>
<dbReference type="OrthoDB" id="6620093at2"/>
<dbReference type="Proteomes" id="UP000323946">
    <property type="component" value="Unassembled WGS sequence"/>
</dbReference>